<comment type="caution">
    <text evidence="4">The sequence shown here is derived from an EMBL/GenBank/DDBJ whole genome shotgun (WGS) entry which is preliminary data.</text>
</comment>
<gene>
    <name evidence="4" type="ORF">Clacol_008143</name>
</gene>
<reference evidence="4" key="1">
    <citation type="submission" date="2021-10" db="EMBL/GenBank/DDBJ databases">
        <title>De novo Genome Assembly of Clathrus columnatus (Basidiomycota, Fungi) Using Illumina and Nanopore Sequence Data.</title>
        <authorList>
            <person name="Ogiso-Tanaka E."/>
            <person name="Itagaki H."/>
            <person name="Hosoya T."/>
            <person name="Hosaka K."/>
        </authorList>
    </citation>
    <scope>NUCLEOTIDE SEQUENCE</scope>
    <source>
        <strain evidence="4">MO-923</strain>
    </source>
</reference>
<evidence type="ECO:0000256" key="1">
    <source>
        <dbReference type="SAM" id="MobiDB-lite"/>
    </source>
</evidence>
<dbReference type="Proteomes" id="UP001050691">
    <property type="component" value="Unassembled WGS sequence"/>
</dbReference>
<dbReference type="SUPFAM" id="SSF49764">
    <property type="entry name" value="HSP20-like chaperones"/>
    <property type="match status" value="1"/>
</dbReference>
<protein>
    <submittedName>
        <fullName evidence="4">Uncharacterized protein</fullName>
    </submittedName>
</protein>
<dbReference type="EMBL" id="BPWL01000009">
    <property type="protein sequence ID" value="GJJ13886.1"/>
    <property type="molecule type" value="Genomic_DNA"/>
</dbReference>
<dbReference type="AlphaFoldDB" id="A0AAV5ALT0"/>
<feature type="domain" description="CS" evidence="3">
    <location>
        <begin position="276"/>
        <end position="362"/>
    </location>
</feature>
<dbReference type="InterPro" id="IPR007052">
    <property type="entry name" value="CS_dom"/>
</dbReference>
<accession>A0AAV5ALT0</accession>
<evidence type="ECO:0000313" key="5">
    <source>
        <dbReference type="Proteomes" id="UP001050691"/>
    </source>
</evidence>
<dbReference type="GO" id="GO:0051087">
    <property type="term" value="F:protein-folding chaperone binding"/>
    <property type="evidence" value="ECO:0007669"/>
    <property type="project" value="InterPro"/>
</dbReference>
<dbReference type="InterPro" id="IPR008978">
    <property type="entry name" value="HSP20-like_chaperone"/>
</dbReference>
<evidence type="ECO:0000313" key="4">
    <source>
        <dbReference type="EMBL" id="GJJ13886.1"/>
    </source>
</evidence>
<feature type="region of interest" description="Disordered" evidence="1">
    <location>
        <begin position="444"/>
        <end position="475"/>
    </location>
</feature>
<proteinExistence type="predicted"/>
<dbReference type="Pfam" id="PF05002">
    <property type="entry name" value="SGS"/>
    <property type="match status" value="1"/>
</dbReference>
<dbReference type="Gene3D" id="2.60.40.790">
    <property type="match status" value="1"/>
</dbReference>
<dbReference type="InterPro" id="IPR007699">
    <property type="entry name" value="SGS_dom"/>
</dbReference>
<dbReference type="InterPro" id="IPR044563">
    <property type="entry name" value="Sgt1-like"/>
</dbReference>
<dbReference type="PROSITE" id="PS51048">
    <property type="entry name" value="SGS"/>
    <property type="match status" value="1"/>
</dbReference>
<dbReference type="PROSITE" id="PS51203">
    <property type="entry name" value="CS"/>
    <property type="match status" value="1"/>
</dbReference>
<feature type="domain" description="SGS" evidence="2">
    <location>
        <begin position="380"/>
        <end position="475"/>
    </location>
</feature>
<feature type="compositionally biased region" description="Polar residues" evidence="1">
    <location>
        <begin position="444"/>
        <end position="453"/>
    </location>
</feature>
<dbReference type="Pfam" id="PF04969">
    <property type="entry name" value="CS"/>
    <property type="match status" value="1"/>
</dbReference>
<name>A0AAV5ALT0_9AGAM</name>
<evidence type="ECO:0000259" key="2">
    <source>
        <dbReference type="PROSITE" id="PS51048"/>
    </source>
</evidence>
<dbReference type="CDD" id="cd06466">
    <property type="entry name" value="p23_CS_SGT1_like"/>
    <property type="match status" value="1"/>
</dbReference>
<organism evidence="4 5">
    <name type="scientific">Clathrus columnatus</name>
    <dbReference type="NCBI Taxonomy" id="1419009"/>
    <lineage>
        <taxon>Eukaryota</taxon>
        <taxon>Fungi</taxon>
        <taxon>Dikarya</taxon>
        <taxon>Basidiomycota</taxon>
        <taxon>Agaricomycotina</taxon>
        <taxon>Agaricomycetes</taxon>
        <taxon>Phallomycetidae</taxon>
        <taxon>Phallales</taxon>
        <taxon>Clathraceae</taxon>
        <taxon>Clathrus</taxon>
    </lineage>
</organism>
<evidence type="ECO:0000259" key="3">
    <source>
        <dbReference type="PROSITE" id="PS51203"/>
    </source>
</evidence>
<sequence length="475" mass="52742">MSLSLPIPKAVLYYHPRSVWSSAGTIPALVVPLDKTLAANIPHRYKALTSTKTILEFLDKSRLVTSKTNTTSSAPAPALRPATISLGDISNRIIETLHSTPINFVTLAAVTQEELISKAAGPEGDFVKSRHSVLESYLNTSDANVGANIKTLWEARFYENEFIKKVYLAAEKLTLDLEPHQATEREAFFKQSRGAWVETKRTLGFLETHIISPYTLGDYTYPESINLHLAAWLSRIFHLVKTPHTPLTVVGPTYDGFHTLQEVIRRNTNDPNFVIGVKARVLRNRREAHQVTISIFDKGANAEQISVKFTPMSLHYENGEKKLVLEPLTGEINPEGSSYTVGKVKVEVRLAKTTAGRWVRLVKNPEEEATIAPGGAAPGSNLSDQRIPSKKNWDRLTTNILNSEKDKTLSDDPNAVDSNRAFAELFANVDDDAKRAIMKSYTESGGTTLSTDWNDVKKGTVPVRPPEGQEWKKWG</sequence>
<dbReference type="PANTHER" id="PTHR45862">
    <property type="entry name" value="PROTEIN SGT1 HOMOLOG"/>
    <property type="match status" value="1"/>
</dbReference>
<keyword evidence="5" id="KW-1185">Reference proteome</keyword>